<reference evidence="3" key="3">
    <citation type="submission" date="2018-08" db="UniProtKB">
        <authorList>
            <consortium name="EnsemblPlants"/>
        </authorList>
    </citation>
    <scope>IDENTIFICATION</scope>
    <source>
        <strain evidence="3">cv. Bd21</strain>
    </source>
</reference>
<feature type="compositionally biased region" description="Gly residues" evidence="1">
    <location>
        <begin position="12"/>
        <end position="27"/>
    </location>
</feature>
<feature type="compositionally biased region" description="Acidic residues" evidence="1">
    <location>
        <begin position="1"/>
        <end position="11"/>
    </location>
</feature>
<name>A0A2K2CJG8_BRADI</name>
<gene>
    <name evidence="2" type="ORF">BRADI_5g26708v3</name>
</gene>
<dbReference type="Gramene" id="PNT62174">
    <property type="protein sequence ID" value="PNT62174"/>
    <property type="gene ID" value="BRADI_5g26708v3"/>
</dbReference>
<feature type="compositionally biased region" description="Basic and acidic residues" evidence="1">
    <location>
        <begin position="33"/>
        <end position="45"/>
    </location>
</feature>
<dbReference type="Proteomes" id="UP000008810">
    <property type="component" value="Chromosome 5"/>
</dbReference>
<dbReference type="InParanoid" id="A0A2K2CJG8"/>
<organism evidence="2">
    <name type="scientific">Brachypodium distachyon</name>
    <name type="common">Purple false brome</name>
    <name type="synonym">Trachynia distachya</name>
    <dbReference type="NCBI Taxonomy" id="15368"/>
    <lineage>
        <taxon>Eukaryota</taxon>
        <taxon>Viridiplantae</taxon>
        <taxon>Streptophyta</taxon>
        <taxon>Embryophyta</taxon>
        <taxon>Tracheophyta</taxon>
        <taxon>Spermatophyta</taxon>
        <taxon>Magnoliopsida</taxon>
        <taxon>Liliopsida</taxon>
        <taxon>Poales</taxon>
        <taxon>Poaceae</taxon>
        <taxon>BOP clade</taxon>
        <taxon>Pooideae</taxon>
        <taxon>Stipodae</taxon>
        <taxon>Brachypodieae</taxon>
        <taxon>Brachypodium</taxon>
    </lineage>
</organism>
<dbReference type="EnsemblPlants" id="PNT62174">
    <property type="protein sequence ID" value="PNT62174"/>
    <property type="gene ID" value="BRADI_5g26708v3"/>
</dbReference>
<evidence type="ECO:0000313" key="2">
    <source>
        <dbReference type="EMBL" id="PNT62174.1"/>
    </source>
</evidence>
<proteinExistence type="predicted"/>
<reference evidence="2 3" key="1">
    <citation type="journal article" date="2010" name="Nature">
        <title>Genome sequencing and analysis of the model grass Brachypodium distachyon.</title>
        <authorList>
            <consortium name="International Brachypodium Initiative"/>
        </authorList>
    </citation>
    <scope>NUCLEOTIDE SEQUENCE [LARGE SCALE GENOMIC DNA]</scope>
    <source>
        <strain evidence="2 3">Bd21</strain>
    </source>
</reference>
<dbReference type="AlphaFoldDB" id="A0A2K2CJG8"/>
<evidence type="ECO:0000313" key="3">
    <source>
        <dbReference type="EnsemblPlants" id="PNT62174"/>
    </source>
</evidence>
<feature type="region of interest" description="Disordered" evidence="1">
    <location>
        <begin position="1"/>
        <end position="45"/>
    </location>
</feature>
<sequence>MGVEVGDEDGGDGGVGDGGDGDGGVARGRGRRASNEDQLRQRDLGGGRSGGWVGWGGAAHLPAIHEREAHPFRHFLLKIPRPPAGNAGSINPYELQWISSGFSLCSLYNYRGIRDGHVLFLFAFLGASAMGSCSRDPRLPRPHTVPHAPQLFDGMPGQASDSASRPPPCLRQVPAGTYTLAVHPVGQLAWLLQTTALFFLAPESVCRTLCTSSTRALWAVAIGW</sequence>
<evidence type="ECO:0000256" key="1">
    <source>
        <dbReference type="SAM" id="MobiDB-lite"/>
    </source>
</evidence>
<keyword evidence="4" id="KW-1185">Reference proteome</keyword>
<accession>A0A2K2CJG8</accession>
<evidence type="ECO:0000313" key="4">
    <source>
        <dbReference type="Proteomes" id="UP000008810"/>
    </source>
</evidence>
<dbReference type="EMBL" id="CM000884">
    <property type="protein sequence ID" value="PNT62174.1"/>
    <property type="molecule type" value="Genomic_DNA"/>
</dbReference>
<protein>
    <submittedName>
        <fullName evidence="2 3">Uncharacterized protein</fullName>
    </submittedName>
</protein>
<reference evidence="2" key="2">
    <citation type="submission" date="2017-06" db="EMBL/GenBank/DDBJ databases">
        <title>WGS assembly of Brachypodium distachyon.</title>
        <authorList>
            <consortium name="The International Brachypodium Initiative"/>
            <person name="Lucas S."/>
            <person name="Harmon-Smith M."/>
            <person name="Lail K."/>
            <person name="Tice H."/>
            <person name="Grimwood J."/>
            <person name="Bruce D."/>
            <person name="Barry K."/>
            <person name="Shu S."/>
            <person name="Lindquist E."/>
            <person name="Wang M."/>
            <person name="Pitluck S."/>
            <person name="Vogel J.P."/>
            <person name="Garvin D.F."/>
            <person name="Mockler T.C."/>
            <person name="Schmutz J."/>
            <person name="Rokhsar D."/>
            <person name="Bevan M.W."/>
        </authorList>
    </citation>
    <scope>NUCLEOTIDE SEQUENCE</scope>
    <source>
        <strain evidence="2">Bd21</strain>
    </source>
</reference>